<gene>
    <name evidence="2" type="ORF">AVDCRST_MAG52-1372</name>
</gene>
<organism evidence="2">
    <name type="scientific">uncultured Blastococcus sp</name>
    <dbReference type="NCBI Taxonomy" id="217144"/>
    <lineage>
        <taxon>Bacteria</taxon>
        <taxon>Bacillati</taxon>
        <taxon>Actinomycetota</taxon>
        <taxon>Actinomycetes</taxon>
        <taxon>Geodermatophilales</taxon>
        <taxon>Geodermatophilaceae</taxon>
        <taxon>Blastococcus</taxon>
        <taxon>environmental samples</taxon>
    </lineage>
</organism>
<feature type="region of interest" description="Disordered" evidence="1">
    <location>
        <begin position="339"/>
        <end position="361"/>
    </location>
</feature>
<accession>A0A6J4HXN5</accession>
<dbReference type="AlphaFoldDB" id="A0A6J4HXN5"/>
<proteinExistence type="predicted"/>
<dbReference type="EMBL" id="CADCTN010000090">
    <property type="protein sequence ID" value="CAA9236296.1"/>
    <property type="molecule type" value="Genomic_DNA"/>
</dbReference>
<protein>
    <submittedName>
        <fullName evidence="2">Esterase</fullName>
    </submittedName>
</protein>
<feature type="compositionally biased region" description="Basic residues" evidence="1">
    <location>
        <begin position="88"/>
        <end position="120"/>
    </location>
</feature>
<evidence type="ECO:0000313" key="2">
    <source>
        <dbReference type="EMBL" id="CAA9236296.1"/>
    </source>
</evidence>
<feature type="non-terminal residue" evidence="2">
    <location>
        <position position="380"/>
    </location>
</feature>
<feature type="region of interest" description="Disordered" evidence="1">
    <location>
        <begin position="1"/>
        <end position="327"/>
    </location>
</feature>
<feature type="compositionally biased region" description="Basic residues" evidence="1">
    <location>
        <begin position="29"/>
        <end position="54"/>
    </location>
</feature>
<feature type="compositionally biased region" description="Basic and acidic residues" evidence="1">
    <location>
        <begin position="250"/>
        <end position="259"/>
    </location>
</feature>
<feature type="compositionally biased region" description="Basic and acidic residues" evidence="1">
    <location>
        <begin position="345"/>
        <end position="358"/>
    </location>
</feature>
<evidence type="ECO:0000256" key="1">
    <source>
        <dbReference type="SAM" id="MobiDB-lite"/>
    </source>
</evidence>
<sequence>VIAGGRFLRAPIRRAPVTAGRERGGRQGGRGHRGGGHRRSAGCRPVGRLRRRRPYQAVVGEHRRQRLVLLEDGDQPRRPGAGGPGAAGRRRPRRGVLARVRGKRQGRRPGPPRHGAHVRCLRLGEPDDGAGPVRRRRVDREPRRTGPVVGARNGLGLPREQPGSPDRRAGPAGQRLVPDRVRADRAVGAARCGLPDRPPARGRRAGRGDRAPAPARHRLRRAGPRQRHAADVREPGVPGRGGQLRPVATSRDRRGERARQRTRPVPRALHDRARRNSGRASAPAPEHDRPRLRGAGTRRGPRARPSAALGDGFRTPGAGRPALHPRGAGLLLGRLRRLPDRHRRGPADDHQLRHEQDGRRHHRLRAVRRVRHRRLRRGRV</sequence>
<reference evidence="2" key="1">
    <citation type="submission" date="2020-02" db="EMBL/GenBank/DDBJ databases">
        <authorList>
            <person name="Meier V. D."/>
        </authorList>
    </citation>
    <scope>NUCLEOTIDE SEQUENCE</scope>
    <source>
        <strain evidence="2">AVDCRST_MAG52</strain>
    </source>
</reference>
<feature type="compositionally biased region" description="Basic residues" evidence="1">
    <location>
        <begin position="215"/>
        <end position="227"/>
    </location>
</feature>
<feature type="non-terminal residue" evidence="2">
    <location>
        <position position="1"/>
    </location>
</feature>
<name>A0A6J4HXN5_9ACTN</name>